<keyword evidence="7" id="KW-1185">Reference proteome</keyword>
<gene>
    <name evidence="6" type="ORF">LVIROSA_LOCUS36658</name>
</gene>
<keyword evidence="5" id="KW-0732">Signal</keyword>
<keyword evidence="3" id="KW-0326">Glycosidase</keyword>
<dbReference type="Pfam" id="PF00332">
    <property type="entry name" value="Glyco_hydro_17"/>
    <property type="match status" value="2"/>
</dbReference>
<feature type="signal peptide" evidence="5">
    <location>
        <begin position="1"/>
        <end position="24"/>
    </location>
</feature>
<evidence type="ECO:0000313" key="6">
    <source>
        <dbReference type="EMBL" id="CAH1451293.1"/>
    </source>
</evidence>
<comment type="caution">
    <text evidence="6">The sequence shown here is derived from an EMBL/GenBank/DDBJ whole genome shotgun (WGS) entry which is preliminary data.</text>
</comment>
<dbReference type="SUPFAM" id="SSF51445">
    <property type="entry name" value="(Trans)glycosidases"/>
    <property type="match status" value="1"/>
</dbReference>
<protein>
    <recommendedName>
        <fullName evidence="8">Glucan endo-1,3-beta-D-glucosidase</fullName>
    </recommendedName>
</protein>
<evidence type="ECO:0000256" key="4">
    <source>
        <dbReference type="RuleBase" id="RU004335"/>
    </source>
</evidence>
<evidence type="ECO:0000313" key="7">
    <source>
        <dbReference type="Proteomes" id="UP001157418"/>
    </source>
</evidence>
<feature type="chain" id="PRO_5043986921" description="Glucan endo-1,3-beta-D-glucosidase" evidence="5">
    <location>
        <begin position="25"/>
        <end position="315"/>
    </location>
</feature>
<evidence type="ECO:0000256" key="5">
    <source>
        <dbReference type="SAM" id="SignalP"/>
    </source>
</evidence>
<proteinExistence type="inferred from homology"/>
<name>A0AAU9PMW1_9ASTR</name>
<dbReference type="InterPro" id="IPR017853">
    <property type="entry name" value="GH"/>
</dbReference>
<dbReference type="Proteomes" id="UP001157418">
    <property type="component" value="Unassembled WGS sequence"/>
</dbReference>
<accession>A0AAU9PMW1</accession>
<comment type="similarity">
    <text evidence="1 4">Belongs to the glycosyl hydrolase 17 family.</text>
</comment>
<organism evidence="6 7">
    <name type="scientific">Lactuca virosa</name>
    <dbReference type="NCBI Taxonomy" id="75947"/>
    <lineage>
        <taxon>Eukaryota</taxon>
        <taxon>Viridiplantae</taxon>
        <taxon>Streptophyta</taxon>
        <taxon>Embryophyta</taxon>
        <taxon>Tracheophyta</taxon>
        <taxon>Spermatophyta</taxon>
        <taxon>Magnoliopsida</taxon>
        <taxon>eudicotyledons</taxon>
        <taxon>Gunneridae</taxon>
        <taxon>Pentapetalae</taxon>
        <taxon>asterids</taxon>
        <taxon>campanulids</taxon>
        <taxon>Asterales</taxon>
        <taxon>Asteraceae</taxon>
        <taxon>Cichorioideae</taxon>
        <taxon>Cichorieae</taxon>
        <taxon>Lactucinae</taxon>
        <taxon>Lactuca</taxon>
    </lineage>
</organism>
<evidence type="ECO:0008006" key="8">
    <source>
        <dbReference type="Google" id="ProtNLM"/>
    </source>
</evidence>
<reference evidence="6 7" key="1">
    <citation type="submission" date="2022-01" db="EMBL/GenBank/DDBJ databases">
        <authorList>
            <person name="Xiong W."/>
            <person name="Schranz E."/>
        </authorList>
    </citation>
    <scope>NUCLEOTIDE SEQUENCE [LARGE SCALE GENOMIC DNA]</scope>
</reference>
<dbReference type="InterPro" id="IPR044965">
    <property type="entry name" value="Glyco_hydro_17_plant"/>
</dbReference>
<sequence length="315" mass="34670">MASFLPSISIMCVLIVHLSSHADCGGIRINYGLLGDNLPPPDQVVTLLKSRNISRIRLFSPDLNVLNALQNSGIQVIIGTFNQDIATLAGDINFAKAWVQTNIIPYTQTITFRCISIALQFFSLGRIPVSTAVGIYALASSSPPSTGDFSGDVKPAIQQIAGFLANNGFPLLITAYPYFTYIHEPSSIQLPYVLFTSPDVVVRDGSLGYKNMFDVMVDAVYSALEKISAGDVEVVICESGWPWQGNGNFTMIELAQTYNQNLMNHVHGSGTPKRPYKNVETYVFALFNEDRKNPGVEQHFGLFNPDMTEVYHVDF</sequence>
<evidence type="ECO:0000256" key="3">
    <source>
        <dbReference type="ARBA" id="ARBA00023295"/>
    </source>
</evidence>
<dbReference type="GO" id="GO:0005975">
    <property type="term" value="P:carbohydrate metabolic process"/>
    <property type="evidence" value="ECO:0007669"/>
    <property type="project" value="InterPro"/>
</dbReference>
<dbReference type="AlphaFoldDB" id="A0AAU9PMW1"/>
<keyword evidence="2" id="KW-0378">Hydrolase</keyword>
<dbReference type="InterPro" id="IPR000490">
    <property type="entry name" value="Glyco_hydro_17"/>
</dbReference>
<evidence type="ECO:0000256" key="2">
    <source>
        <dbReference type="ARBA" id="ARBA00022801"/>
    </source>
</evidence>
<dbReference type="GO" id="GO:0004553">
    <property type="term" value="F:hydrolase activity, hydrolyzing O-glycosyl compounds"/>
    <property type="evidence" value="ECO:0007669"/>
    <property type="project" value="InterPro"/>
</dbReference>
<evidence type="ECO:0000256" key="1">
    <source>
        <dbReference type="ARBA" id="ARBA00008773"/>
    </source>
</evidence>
<dbReference type="EMBL" id="CAKMRJ010005745">
    <property type="protein sequence ID" value="CAH1451293.1"/>
    <property type="molecule type" value="Genomic_DNA"/>
</dbReference>
<dbReference type="Gene3D" id="3.20.20.80">
    <property type="entry name" value="Glycosidases"/>
    <property type="match status" value="2"/>
</dbReference>
<dbReference type="PANTHER" id="PTHR32227">
    <property type="entry name" value="GLUCAN ENDO-1,3-BETA-GLUCOSIDASE BG1-RELATED-RELATED"/>
    <property type="match status" value="1"/>
</dbReference>